<dbReference type="CDD" id="cd19535">
    <property type="entry name" value="Cyc_NRPS"/>
    <property type="match status" value="1"/>
</dbReference>
<comment type="caution">
    <text evidence="7">The sequence shown here is derived from an EMBL/GenBank/DDBJ whole genome shotgun (WGS) entry which is preliminary data.</text>
</comment>
<gene>
    <name evidence="7" type="ORF">D7V88_07635</name>
</gene>
<dbReference type="SUPFAM" id="SSF47336">
    <property type="entry name" value="ACP-like"/>
    <property type="match status" value="1"/>
</dbReference>
<dbReference type="InterPro" id="IPR023213">
    <property type="entry name" value="CAT-like_dom_sf"/>
</dbReference>
<name>A0A3A8J8Q2_9BACT</name>
<dbReference type="PROSITE" id="PS50075">
    <property type="entry name" value="CARRIER"/>
    <property type="match status" value="1"/>
</dbReference>
<sequence length="1155" mass="129236">MSKPQVEQIYPLSPSQQGMLYESLAAAESGIHVEQLVWRMEGPLDEAALERAWQHVVERHAVLRTGFAWKQQSEPVQVVLPRVAVPLRGQDLRALPPDEQQQRLEAELESERLRGFKLAKAPLMRLALFRFSDDEARLVWTFHHLLLDGWCLPLLLQEVLSCYQAFLQGQTPRLGTSRPFRDYVAWLKRQEPEAARGFWSARLKGFTRPTPLGRPAAQATSDAGYGVVQAGLPPARTEALLATLKQHRLTPSSFFQGLWAVLLSRYSGQTDVVFGTTVSGRPPELEGVESIIGPFINTLPVRRVVEPSRELWSWFQEGQTQRNDQRAFEYCSAGQVHEWSEVPGALPLHESILVYENYPMEAFQASSSSGPGLALADLRSIGARTRHPLTLLILPGSELTVRLVHDRSRLDAASAERVLQGLLALSVAVADGAPERLGALLSLLPDDLIPAVHAPREATPTDSLTEGGAPSTPLQLRLARLWTELLGVERVGMRDNFFARGGHSLLAARLVSSVNEAFSVQLPLVGLYESSTFGALAERIASLQRTAPSASAPSSTALPQVTPAPEARFEPFPLTDIQQAYWVGRSGDYELGQVSTHIYFEINGQGLEVSRLEQAWRRLIDRHDMLRAVILPDGRQQVLKQVPPYHLRILELRGQDEASRTRQLDAVREEMSHQVLPADRWPLFEIRASLLDDGHLRLHVGLDALIADAWSMFCLFQEWARLYQEPEARLPPLELTFRDYVLAEEGLRRTPLYERSRAYWMERVERMAPAPELPLARTPDAVGAGRFQRRGSRLSREDWQKLKQRTAEEGLTPSAVLCTAFSEVLARWSKSPRFTLNLTLFNRLPLHPQTHEIVGDFTSLSLLEVDASLLEPFTARAQRVQQQLWQDLDHRHFGGVRVLRELARRQGGSQRALMPVVFTSTLALGAAGQEASVLNQFGEMTYAVGQTPQVWLDHQVIEQDGALLFNWDAVEALFPPGLLDDMFAAYCRFLARLVDSGAAWHELHPELTPPAQLARRAAVNATEAPLSEQLLHEPFLEQARLRPRDVAVITPSATLTYGELDTLARHLGHQLREAGVQPDTLVAVVMEKGWEQVVAVLGILMAGAAYVPVDPSLPKERRQALLAQSQATWIVTQPWIDERGEWPEGSRRLRVDRAP</sequence>
<evidence type="ECO:0000259" key="6">
    <source>
        <dbReference type="PROSITE" id="PS50075"/>
    </source>
</evidence>
<dbReference type="CDD" id="cd19543">
    <property type="entry name" value="DCL_NRPS"/>
    <property type="match status" value="1"/>
</dbReference>
<keyword evidence="5" id="KW-0436">Ligase</keyword>
<reference evidence="8" key="1">
    <citation type="submission" date="2018-09" db="EMBL/GenBank/DDBJ databases">
        <authorList>
            <person name="Livingstone P.G."/>
            <person name="Whitworth D.E."/>
        </authorList>
    </citation>
    <scope>NUCLEOTIDE SEQUENCE [LARGE SCALE GENOMIC DNA]</scope>
    <source>
        <strain evidence="8">CA054A</strain>
    </source>
</reference>
<comment type="pathway">
    <text evidence="2">Siderophore biosynthesis.</text>
</comment>
<dbReference type="FunFam" id="3.30.559.30:FF:000006">
    <property type="entry name" value="Yersiniabactin polyketide/non-ribosomal peptide synthetase"/>
    <property type="match status" value="1"/>
</dbReference>
<dbReference type="EMBL" id="RAVZ01000033">
    <property type="protein sequence ID" value="RKG92069.1"/>
    <property type="molecule type" value="Genomic_DNA"/>
</dbReference>
<accession>A0A3A8J8Q2</accession>
<organism evidence="7 8">
    <name type="scientific">Corallococcus terminator</name>
    <dbReference type="NCBI Taxonomy" id="2316733"/>
    <lineage>
        <taxon>Bacteria</taxon>
        <taxon>Pseudomonadati</taxon>
        <taxon>Myxococcota</taxon>
        <taxon>Myxococcia</taxon>
        <taxon>Myxococcales</taxon>
        <taxon>Cystobacterineae</taxon>
        <taxon>Myxococcaceae</taxon>
        <taxon>Corallococcus</taxon>
    </lineage>
</organism>
<feature type="non-terminal residue" evidence="7">
    <location>
        <position position="1155"/>
    </location>
</feature>
<dbReference type="Gene3D" id="3.30.559.10">
    <property type="entry name" value="Chloramphenicol acetyltransferase-like domain"/>
    <property type="match status" value="2"/>
</dbReference>
<dbReference type="GO" id="GO:0016874">
    <property type="term" value="F:ligase activity"/>
    <property type="evidence" value="ECO:0007669"/>
    <property type="project" value="UniProtKB-KW"/>
</dbReference>
<proteinExistence type="predicted"/>
<dbReference type="InterPro" id="IPR057737">
    <property type="entry name" value="Condensation_MtbB-like"/>
</dbReference>
<dbReference type="GO" id="GO:0043041">
    <property type="term" value="P:amino acid activation for nonribosomal peptide biosynthetic process"/>
    <property type="evidence" value="ECO:0007669"/>
    <property type="project" value="TreeGrafter"/>
</dbReference>
<comment type="cofactor">
    <cofactor evidence="1">
        <name>pantetheine 4'-phosphate</name>
        <dbReference type="ChEBI" id="CHEBI:47942"/>
    </cofactor>
</comment>
<dbReference type="InterPro" id="IPR009081">
    <property type="entry name" value="PP-bd_ACP"/>
</dbReference>
<dbReference type="InterPro" id="IPR029058">
    <property type="entry name" value="AB_hydrolase_fold"/>
</dbReference>
<dbReference type="InterPro" id="IPR000873">
    <property type="entry name" value="AMP-dep_synth/lig_dom"/>
</dbReference>
<dbReference type="Gene3D" id="3.30.559.30">
    <property type="entry name" value="Nonribosomal peptide synthetase, condensation domain"/>
    <property type="match status" value="2"/>
</dbReference>
<dbReference type="PANTHER" id="PTHR45527">
    <property type="entry name" value="NONRIBOSOMAL PEPTIDE SYNTHETASE"/>
    <property type="match status" value="1"/>
</dbReference>
<dbReference type="Pfam" id="PF00501">
    <property type="entry name" value="AMP-binding"/>
    <property type="match status" value="1"/>
</dbReference>
<keyword evidence="3" id="KW-0596">Phosphopantetheine</keyword>
<dbReference type="GO" id="GO:0044550">
    <property type="term" value="P:secondary metabolite biosynthetic process"/>
    <property type="evidence" value="ECO:0007669"/>
    <property type="project" value="TreeGrafter"/>
</dbReference>
<evidence type="ECO:0000256" key="5">
    <source>
        <dbReference type="ARBA" id="ARBA00022598"/>
    </source>
</evidence>
<dbReference type="OrthoDB" id="9757540at2"/>
<dbReference type="AlphaFoldDB" id="A0A3A8J8Q2"/>
<evidence type="ECO:0000256" key="1">
    <source>
        <dbReference type="ARBA" id="ARBA00001957"/>
    </source>
</evidence>
<dbReference type="InterPro" id="IPR036736">
    <property type="entry name" value="ACP-like_sf"/>
</dbReference>
<evidence type="ECO:0000313" key="7">
    <source>
        <dbReference type="EMBL" id="RKG92069.1"/>
    </source>
</evidence>
<keyword evidence="4" id="KW-0597">Phosphoprotein</keyword>
<feature type="domain" description="Carrier" evidence="6">
    <location>
        <begin position="469"/>
        <end position="544"/>
    </location>
</feature>
<evidence type="ECO:0000313" key="8">
    <source>
        <dbReference type="Proteomes" id="UP000268094"/>
    </source>
</evidence>
<evidence type="ECO:0000256" key="4">
    <source>
        <dbReference type="ARBA" id="ARBA00022553"/>
    </source>
</evidence>
<dbReference type="Proteomes" id="UP000268094">
    <property type="component" value="Unassembled WGS sequence"/>
</dbReference>
<dbReference type="Pfam" id="PF00668">
    <property type="entry name" value="Condensation"/>
    <property type="match status" value="2"/>
</dbReference>
<dbReference type="Gene3D" id="3.40.50.980">
    <property type="match status" value="2"/>
</dbReference>
<evidence type="ECO:0000256" key="2">
    <source>
        <dbReference type="ARBA" id="ARBA00004924"/>
    </source>
</evidence>
<dbReference type="FunFam" id="3.30.559.10:FF:000023">
    <property type="entry name" value="Non-ribosomal peptide synthetase"/>
    <property type="match status" value="1"/>
</dbReference>
<dbReference type="GO" id="GO:0005737">
    <property type="term" value="C:cytoplasm"/>
    <property type="evidence" value="ECO:0007669"/>
    <property type="project" value="TreeGrafter"/>
</dbReference>
<dbReference type="GO" id="GO:0031177">
    <property type="term" value="F:phosphopantetheine binding"/>
    <property type="evidence" value="ECO:0007669"/>
    <property type="project" value="TreeGrafter"/>
</dbReference>
<dbReference type="InterPro" id="IPR001242">
    <property type="entry name" value="Condensation_dom"/>
</dbReference>
<dbReference type="SUPFAM" id="SSF56801">
    <property type="entry name" value="Acetyl-CoA synthetase-like"/>
    <property type="match status" value="1"/>
</dbReference>
<dbReference type="RefSeq" id="WP_147448653.1">
    <property type="nucleotide sequence ID" value="NZ_RAVZ01000033.1"/>
</dbReference>
<dbReference type="SUPFAM" id="SSF52777">
    <property type="entry name" value="CoA-dependent acyltransferases"/>
    <property type="match status" value="4"/>
</dbReference>
<protein>
    <recommendedName>
        <fullName evidence="6">Carrier domain-containing protein</fullName>
    </recommendedName>
</protein>
<dbReference type="PANTHER" id="PTHR45527:SF10">
    <property type="entry name" value="PYOCHELIN SYNTHASE PCHF"/>
    <property type="match status" value="1"/>
</dbReference>
<keyword evidence="8" id="KW-1185">Reference proteome</keyword>
<dbReference type="Pfam" id="PF00550">
    <property type="entry name" value="PP-binding"/>
    <property type="match status" value="1"/>
</dbReference>
<dbReference type="Gene3D" id="3.40.50.1820">
    <property type="entry name" value="alpha/beta hydrolase"/>
    <property type="match status" value="1"/>
</dbReference>
<evidence type="ECO:0000256" key="3">
    <source>
        <dbReference type="ARBA" id="ARBA00022450"/>
    </source>
</evidence>